<dbReference type="OrthoDB" id="117366at2"/>
<proteinExistence type="predicted"/>
<sequence length="200" mass="20983">MDIKKILLSAATVTGMLTAGTVAANADSVTVKAGDTVSELANEYNTTVDSIVQQNSLQNKNLIIVGQKLEIGGTTSSNSVATTATQSLATTPVTTSKAPTTPAASTTSAVPAKTTTATTYTAASSSSAEVTARNWIAARESGGSYTARNGQYYGKYQLSASYLNGDYSAANQERVANNYVINRYGSWQNAVKHWQANGWY</sequence>
<evidence type="ECO:0000256" key="2">
    <source>
        <dbReference type="SAM" id="SignalP"/>
    </source>
</evidence>
<feature type="region of interest" description="Disordered" evidence="1">
    <location>
        <begin position="89"/>
        <end position="108"/>
    </location>
</feature>
<dbReference type="Pfam" id="PF01476">
    <property type="entry name" value="LysM"/>
    <property type="match status" value="1"/>
</dbReference>
<organism evidence="4 5">
    <name type="scientific">Liquorilactobacillus cacaonum DSM 21116</name>
    <dbReference type="NCBI Taxonomy" id="1423729"/>
    <lineage>
        <taxon>Bacteria</taxon>
        <taxon>Bacillati</taxon>
        <taxon>Bacillota</taxon>
        <taxon>Bacilli</taxon>
        <taxon>Lactobacillales</taxon>
        <taxon>Lactobacillaceae</taxon>
        <taxon>Liquorilactobacillus</taxon>
    </lineage>
</organism>
<keyword evidence="2" id="KW-0732">Signal</keyword>
<evidence type="ECO:0000313" key="4">
    <source>
        <dbReference type="EMBL" id="KRM90188.1"/>
    </source>
</evidence>
<dbReference type="InterPro" id="IPR036779">
    <property type="entry name" value="LysM_dom_sf"/>
</dbReference>
<dbReference type="Gene3D" id="3.10.350.10">
    <property type="entry name" value="LysM domain"/>
    <property type="match status" value="1"/>
</dbReference>
<feature type="chain" id="PRO_5006415812" evidence="2">
    <location>
        <begin position="27"/>
        <end position="200"/>
    </location>
</feature>
<evidence type="ECO:0000313" key="5">
    <source>
        <dbReference type="Proteomes" id="UP000051131"/>
    </source>
</evidence>
<dbReference type="SUPFAM" id="SSF54106">
    <property type="entry name" value="LysM domain"/>
    <property type="match status" value="1"/>
</dbReference>
<reference evidence="4 5" key="1">
    <citation type="journal article" date="2015" name="Genome Announc.">
        <title>Expanding the biotechnology potential of lactobacilli through comparative genomics of 213 strains and associated genera.</title>
        <authorList>
            <person name="Sun Z."/>
            <person name="Harris H.M."/>
            <person name="McCann A."/>
            <person name="Guo C."/>
            <person name="Argimon S."/>
            <person name="Zhang W."/>
            <person name="Yang X."/>
            <person name="Jeffery I.B."/>
            <person name="Cooney J.C."/>
            <person name="Kagawa T.F."/>
            <person name="Liu W."/>
            <person name="Song Y."/>
            <person name="Salvetti E."/>
            <person name="Wrobel A."/>
            <person name="Rasinkangas P."/>
            <person name="Parkhill J."/>
            <person name="Rea M.C."/>
            <person name="O'Sullivan O."/>
            <person name="Ritari J."/>
            <person name="Douillard F.P."/>
            <person name="Paul Ross R."/>
            <person name="Yang R."/>
            <person name="Briner A.E."/>
            <person name="Felis G.E."/>
            <person name="de Vos W.M."/>
            <person name="Barrangou R."/>
            <person name="Klaenhammer T.R."/>
            <person name="Caufield P.W."/>
            <person name="Cui Y."/>
            <person name="Zhang H."/>
            <person name="O'Toole P.W."/>
        </authorList>
    </citation>
    <scope>NUCLEOTIDE SEQUENCE [LARGE SCALE GENOMIC DNA]</scope>
    <source>
        <strain evidence="4 5">DSM 21116</strain>
    </source>
</reference>
<evidence type="ECO:0000259" key="3">
    <source>
        <dbReference type="PROSITE" id="PS51782"/>
    </source>
</evidence>
<accession>A0A0R2CPK4</accession>
<gene>
    <name evidence="4" type="ORF">FC80_GL001525</name>
</gene>
<dbReference type="RefSeq" id="WP_057829736.1">
    <property type="nucleotide sequence ID" value="NZ_AYZE01000016.1"/>
</dbReference>
<dbReference type="SMART" id="SM00257">
    <property type="entry name" value="LysM"/>
    <property type="match status" value="1"/>
</dbReference>
<keyword evidence="5" id="KW-1185">Reference proteome</keyword>
<dbReference type="EMBL" id="AYZE01000016">
    <property type="protein sequence ID" value="KRM90188.1"/>
    <property type="molecule type" value="Genomic_DNA"/>
</dbReference>
<dbReference type="CDD" id="cd00118">
    <property type="entry name" value="LysM"/>
    <property type="match status" value="1"/>
</dbReference>
<dbReference type="PATRIC" id="fig|1423729.3.peg.1547"/>
<dbReference type="InterPro" id="IPR018392">
    <property type="entry name" value="LysM"/>
</dbReference>
<protein>
    <submittedName>
        <fullName evidence="4">Peptidoglycan-binding protein</fullName>
    </submittedName>
</protein>
<feature type="domain" description="LysM" evidence="3">
    <location>
        <begin position="27"/>
        <end position="71"/>
    </location>
</feature>
<comment type="caution">
    <text evidence="4">The sequence shown here is derived from an EMBL/GenBank/DDBJ whole genome shotgun (WGS) entry which is preliminary data.</text>
</comment>
<evidence type="ECO:0000256" key="1">
    <source>
        <dbReference type="SAM" id="MobiDB-lite"/>
    </source>
</evidence>
<feature type="signal peptide" evidence="2">
    <location>
        <begin position="1"/>
        <end position="26"/>
    </location>
</feature>
<name>A0A0R2CPK4_9LACO</name>
<dbReference type="AlphaFoldDB" id="A0A0R2CPK4"/>
<dbReference type="Proteomes" id="UP000051131">
    <property type="component" value="Unassembled WGS sequence"/>
</dbReference>
<dbReference type="STRING" id="1423729.FC80_GL001525"/>
<dbReference type="PROSITE" id="PS51782">
    <property type="entry name" value="LYSM"/>
    <property type="match status" value="1"/>
</dbReference>